<keyword evidence="3" id="KW-1185">Reference proteome</keyword>
<name>A0A517ZNI3_9PLAN</name>
<dbReference type="AlphaFoldDB" id="A0A517ZNI3"/>
<reference evidence="2 3" key="1">
    <citation type="submission" date="2019-02" db="EMBL/GenBank/DDBJ databases">
        <title>Deep-cultivation of Planctomycetes and their phenomic and genomic characterization uncovers novel biology.</title>
        <authorList>
            <person name="Wiegand S."/>
            <person name="Jogler M."/>
            <person name="Boedeker C."/>
            <person name="Pinto D."/>
            <person name="Vollmers J."/>
            <person name="Rivas-Marin E."/>
            <person name="Kohn T."/>
            <person name="Peeters S.H."/>
            <person name="Heuer A."/>
            <person name="Rast P."/>
            <person name="Oberbeckmann S."/>
            <person name="Bunk B."/>
            <person name="Jeske O."/>
            <person name="Meyerdierks A."/>
            <person name="Storesund J.E."/>
            <person name="Kallscheuer N."/>
            <person name="Luecker S."/>
            <person name="Lage O.M."/>
            <person name="Pohl T."/>
            <person name="Merkel B.J."/>
            <person name="Hornburger P."/>
            <person name="Mueller R.-W."/>
            <person name="Bruemmer F."/>
            <person name="Labrenz M."/>
            <person name="Spormann A.M."/>
            <person name="Op den Camp H."/>
            <person name="Overmann J."/>
            <person name="Amann R."/>
            <person name="Jetten M.S.M."/>
            <person name="Mascher T."/>
            <person name="Medema M.H."/>
            <person name="Devos D.P."/>
            <person name="Kaster A.-K."/>
            <person name="Ovreas L."/>
            <person name="Rohde M."/>
            <person name="Galperin M.Y."/>
            <person name="Jogler C."/>
        </authorList>
    </citation>
    <scope>NUCLEOTIDE SEQUENCE [LARGE SCALE GENOMIC DNA]</scope>
    <source>
        <strain evidence="2 3">Mal52</strain>
    </source>
</reference>
<dbReference type="OrthoDB" id="212793at2"/>
<evidence type="ECO:0008006" key="4">
    <source>
        <dbReference type="Google" id="ProtNLM"/>
    </source>
</evidence>
<dbReference type="RefSeq" id="WP_145376345.1">
    <property type="nucleotide sequence ID" value="NZ_CAXBED010000068.1"/>
</dbReference>
<proteinExistence type="predicted"/>
<evidence type="ECO:0000313" key="2">
    <source>
        <dbReference type="EMBL" id="QDU44042.1"/>
    </source>
</evidence>
<dbReference type="KEGG" id="sdyn:Mal52_25200"/>
<accession>A0A517ZNI3</accession>
<organism evidence="2 3">
    <name type="scientific">Symmachiella dynata</name>
    <dbReference type="NCBI Taxonomy" id="2527995"/>
    <lineage>
        <taxon>Bacteria</taxon>
        <taxon>Pseudomonadati</taxon>
        <taxon>Planctomycetota</taxon>
        <taxon>Planctomycetia</taxon>
        <taxon>Planctomycetales</taxon>
        <taxon>Planctomycetaceae</taxon>
        <taxon>Symmachiella</taxon>
    </lineage>
</organism>
<feature type="signal peptide" evidence="1">
    <location>
        <begin position="1"/>
        <end position="22"/>
    </location>
</feature>
<protein>
    <recommendedName>
        <fullName evidence="4">Lipoprotein SmpA/OmlA domain-containing protein</fullName>
    </recommendedName>
</protein>
<sequence length="152" mass="17358" precursor="true">MATLFPCLKRSVQMFLVFITVAAICGCESFDTTPIQQMFATTPEITHEEETAHRERFQHSRDPEALQWLLANCIDNGMTRAEVDGVIGQPGRFEPNDRLLKTNNNAYHTSDKMYAYGPDSKSQTYYLVFRDNRLVGFDAQDFELDEFGSTTL</sequence>
<dbReference type="Proteomes" id="UP000319383">
    <property type="component" value="Chromosome"/>
</dbReference>
<gene>
    <name evidence="2" type="ORF">Mal52_25200</name>
</gene>
<evidence type="ECO:0000313" key="3">
    <source>
        <dbReference type="Proteomes" id="UP000319383"/>
    </source>
</evidence>
<evidence type="ECO:0000256" key="1">
    <source>
        <dbReference type="SAM" id="SignalP"/>
    </source>
</evidence>
<feature type="chain" id="PRO_5022167790" description="Lipoprotein SmpA/OmlA domain-containing protein" evidence="1">
    <location>
        <begin position="23"/>
        <end position="152"/>
    </location>
</feature>
<dbReference type="EMBL" id="CP036276">
    <property type="protein sequence ID" value="QDU44042.1"/>
    <property type="molecule type" value="Genomic_DNA"/>
</dbReference>
<keyword evidence="1" id="KW-0732">Signal</keyword>